<dbReference type="EMBL" id="CP039353">
    <property type="protein sequence ID" value="QCE06023.1"/>
    <property type="molecule type" value="Genomic_DNA"/>
</dbReference>
<name>A0A4D6MX45_VIGUN</name>
<gene>
    <name evidence="1" type="ORF">DEO72_LG9g1032</name>
</gene>
<evidence type="ECO:0000313" key="1">
    <source>
        <dbReference type="EMBL" id="QCE06023.1"/>
    </source>
</evidence>
<reference evidence="1 2" key="1">
    <citation type="submission" date="2019-04" db="EMBL/GenBank/DDBJ databases">
        <title>An improved genome assembly and genetic linkage map for asparagus bean, Vigna unguiculata ssp. sesquipedialis.</title>
        <authorList>
            <person name="Xia Q."/>
            <person name="Zhang R."/>
            <person name="Dong Y."/>
        </authorList>
    </citation>
    <scope>NUCLEOTIDE SEQUENCE [LARGE SCALE GENOMIC DNA]</scope>
    <source>
        <tissue evidence="1">Leaf</tissue>
    </source>
</reference>
<protein>
    <submittedName>
        <fullName evidence="1">Uncharacterized protein</fullName>
    </submittedName>
</protein>
<organism evidence="1 2">
    <name type="scientific">Vigna unguiculata</name>
    <name type="common">Cowpea</name>
    <dbReference type="NCBI Taxonomy" id="3917"/>
    <lineage>
        <taxon>Eukaryota</taxon>
        <taxon>Viridiplantae</taxon>
        <taxon>Streptophyta</taxon>
        <taxon>Embryophyta</taxon>
        <taxon>Tracheophyta</taxon>
        <taxon>Spermatophyta</taxon>
        <taxon>Magnoliopsida</taxon>
        <taxon>eudicotyledons</taxon>
        <taxon>Gunneridae</taxon>
        <taxon>Pentapetalae</taxon>
        <taxon>rosids</taxon>
        <taxon>fabids</taxon>
        <taxon>Fabales</taxon>
        <taxon>Fabaceae</taxon>
        <taxon>Papilionoideae</taxon>
        <taxon>50 kb inversion clade</taxon>
        <taxon>NPAAA clade</taxon>
        <taxon>indigoferoid/millettioid clade</taxon>
        <taxon>Phaseoleae</taxon>
        <taxon>Vigna</taxon>
    </lineage>
</organism>
<accession>A0A4D6MX45</accession>
<evidence type="ECO:0000313" key="2">
    <source>
        <dbReference type="Proteomes" id="UP000501690"/>
    </source>
</evidence>
<dbReference type="AlphaFoldDB" id="A0A4D6MX45"/>
<sequence length="68" mass="8189">MDNTSGTWWLFLTMAAGRTWANLGWNWNIWRPPWGSTTPDEPLQFKGPMTRTRRKRFEDQIYSRLLML</sequence>
<dbReference type="Proteomes" id="UP000501690">
    <property type="component" value="Linkage Group LG9"/>
</dbReference>
<proteinExistence type="predicted"/>
<keyword evidence="2" id="KW-1185">Reference proteome</keyword>